<dbReference type="RefSeq" id="WP_110998441.1">
    <property type="nucleotide sequence ID" value="NZ_QKTW01000013.1"/>
</dbReference>
<dbReference type="Proteomes" id="UP000248745">
    <property type="component" value="Unassembled WGS sequence"/>
</dbReference>
<proteinExistence type="predicted"/>
<dbReference type="Gene3D" id="2.130.10.10">
    <property type="entry name" value="YVTN repeat-like/Quinoprotein amine dehydrogenase"/>
    <property type="match status" value="1"/>
</dbReference>
<comment type="caution">
    <text evidence="1">The sequence shown here is derived from an EMBL/GenBank/DDBJ whole genome shotgun (WGS) entry which is preliminary data.</text>
</comment>
<keyword evidence="2" id="KW-1185">Reference proteome</keyword>
<name>A0A2W2B078_9BACT</name>
<protein>
    <recommendedName>
        <fullName evidence="3">WD40 repeat domain-containing protein</fullName>
    </recommendedName>
</protein>
<dbReference type="InterPro" id="IPR015943">
    <property type="entry name" value="WD40/YVTN_repeat-like_dom_sf"/>
</dbReference>
<sequence>MVLEEGYGFSFAFAKDSHWASADIGILHVWNGYSLVESYDVPGFAKGNLFFGDDGVYAGLFFISTITKEKKYLSEITVQLAAGTKAHYSQYRVDEVFHSAENGLMLVAVSYQPPKGLRTSGSFSDVTNRLLLFRRSDQMLLKTVAENADHVPYSHLFLKDGCIVFSVDGYHTRIASAEGNGMPSGMPGFTAFALCGPSILIGAGVQRILSYDVVTSKLLWQSPESVDLVNAIATINDVGFLAAVNDQYLQLWKMDGGGFLLQSSIDLKDTIEGIAVGPSGKCYVALAGEENYIEILDREQLAVGS</sequence>
<evidence type="ECO:0000313" key="2">
    <source>
        <dbReference type="Proteomes" id="UP000248745"/>
    </source>
</evidence>
<dbReference type="SUPFAM" id="SSF69322">
    <property type="entry name" value="Tricorn protease domain 2"/>
    <property type="match status" value="1"/>
</dbReference>
<evidence type="ECO:0000313" key="1">
    <source>
        <dbReference type="EMBL" id="PZF73378.1"/>
    </source>
</evidence>
<evidence type="ECO:0008006" key="3">
    <source>
        <dbReference type="Google" id="ProtNLM"/>
    </source>
</evidence>
<reference evidence="1 2" key="1">
    <citation type="submission" date="2018-06" db="EMBL/GenBank/DDBJ databases">
        <title>Mucibacter soli gen. nov., sp. nov., a new member of the family Chitinophagaceae producing mucin.</title>
        <authorList>
            <person name="Kim M.-K."/>
            <person name="Park S."/>
            <person name="Kim T.-S."/>
            <person name="Joung Y."/>
            <person name="Han J.-H."/>
            <person name="Kim S.B."/>
        </authorList>
    </citation>
    <scope>NUCLEOTIDE SEQUENCE [LARGE SCALE GENOMIC DNA]</scope>
    <source>
        <strain evidence="1 2">R1-15</strain>
    </source>
</reference>
<dbReference type="AlphaFoldDB" id="A0A2W2B078"/>
<gene>
    <name evidence="1" type="ORF">DN068_08280</name>
</gene>
<organism evidence="1 2">
    <name type="scientific">Taibaiella soli</name>
    <dbReference type="NCBI Taxonomy" id="1649169"/>
    <lineage>
        <taxon>Bacteria</taxon>
        <taxon>Pseudomonadati</taxon>
        <taxon>Bacteroidota</taxon>
        <taxon>Chitinophagia</taxon>
        <taxon>Chitinophagales</taxon>
        <taxon>Chitinophagaceae</taxon>
        <taxon>Taibaiella</taxon>
    </lineage>
</organism>
<accession>A0A2W2B078</accession>
<dbReference type="EMBL" id="QKTW01000013">
    <property type="protein sequence ID" value="PZF73378.1"/>
    <property type="molecule type" value="Genomic_DNA"/>
</dbReference>